<protein>
    <submittedName>
        <fullName evidence="1">Uncharacterized protein</fullName>
    </submittedName>
</protein>
<reference evidence="1" key="1">
    <citation type="submission" date="2014-11" db="EMBL/GenBank/DDBJ databases">
        <authorList>
            <person name="Amaro Gonzalez C."/>
        </authorList>
    </citation>
    <scope>NUCLEOTIDE SEQUENCE</scope>
</reference>
<evidence type="ECO:0000313" key="1">
    <source>
        <dbReference type="EMBL" id="JAH85191.1"/>
    </source>
</evidence>
<sequence length="33" mass="4035">MQKNTRTFSQGELHNIFSCFYLHSWIYTVLKQL</sequence>
<proteinExistence type="predicted"/>
<accession>A0A0E9W4D9</accession>
<dbReference type="AlphaFoldDB" id="A0A0E9W4D9"/>
<organism evidence="1">
    <name type="scientific">Anguilla anguilla</name>
    <name type="common">European freshwater eel</name>
    <name type="synonym">Muraena anguilla</name>
    <dbReference type="NCBI Taxonomy" id="7936"/>
    <lineage>
        <taxon>Eukaryota</taxon>
        <taxon>Metazoa</taxon>
        <taxon>Chordata</taxon>
        <taxon>Craniata</taxon>
        <taxon>Vertebrata</taxon>
        <taxon>Euteleostomi</taxon>
        <taxon>Actinopterygii</taxon>
        <taxon>Neopterygii</taxon>
        <taxon>Teleostei</taxon>
        <taxon>Anguilliformes</taxon>
        <taxon>Anguillidae</taxon>
        <taxon>Anguilla</taxon>
    </lineage>
</organism>
<reference evidence="1" key="2">
    <citation type="journal article" date="2015" name="Fish Shellfish Immunol.">
        <title>Early steps in the European eel (Anguilla anguilla)-Vibrio vulnificus interaction in the gills: Role of the RtxA13 toxin.</title>
        <authorList>
            <person name="Callol A."/>
            <person name="Pajuelo D."/>
            <person name="Ebbesson L."/>
            <person name="Teles M."/>
            <person name="MacKenzie S."/>
            <person name="Amaro C."/>
        </authorList>
    </citation>
    <scope>NUCLEOTIDE SEQUENCE</scope>
</reference>
<name>A0A0E9W4D9_ANGAN</name>
<dbReference type="EMBL" id="GBXM01023386">
    <property type="protein sequence ID" value="JAH85191.1"/>
    <property type="molecule type" value="Transcribed_RNA"/>
</dbReference>